<evidence type="ECO:0000313" key="4">
    <source>
        <dbReference type="Proteomes" id="UP000284407"/>
    </source>
</evidence>
<dbReference type="GO" id="GO:0005829">
    <property type="term" value="C:cytosol"/>
    <property type="evidence" value="ECO:0007669"/>
    <property type="project" value="TreeGrafter"/>
</dbReference>
<dbReference type="OrthoDB" id="9805304at2"/>
<keyword evidence="1" id="KW-0378">Hydrolase</keyword>
<dbReference type="InterPro" id="IPR029069">
    <property type="entry name" value="HotDog_dom_sf"/>
</dbReference>
<dbReference type="GO" id="GO:0061522">
    <property type="term" value="F:1,4-dihydroxy-2-naphthoyl-CoA thioesterase activity"/>
    <property type="evidence" value="ECO:0007669"/>
    <property type="project" value="TreeGrafter"/>
</dbReference>
<evidence type="ECO:0000259" key="2">
    <source>
        <dbReference type="Pfam" id="PF03061"/>
    </source>
</evidence>
<dbReference type="NCBIfam" id="TIGR00369">
    <property type="entry name" value="unchar_dom_1"/>
    <property type="match status" value="1"/>
</dbReference>
<dbReference type="STRING" id="1443111.Z949_1468"/>
<dbReference type="Gene3D" id="3.10.129.10">
    <property type="entry name" value="Hotdog Thioesterase"/>
    <property type="match status" value="1"/>
</dbReference>
<evidence type="ECO:0000256" key="1">
    <source>
        <dbReference type="ARBA" id="ARBA00022801"/>
    </source>
</evidence>
<dbReference type="RefSeq" id="WP_025062023.1">
    <property type="nucleotide sequence ID" value="NZ_RAQK01000002.1"/>
</dbReference>
<sequence>MAVKGKVMMQAPELMAFMREVFQQVADDFNVEEVKPNEVTMRLIITEKHLRPGGTVSGPSMFALADVAAYIATLSMIGPQALAVTTNCSLDFMRKPKAGVDLIAVAKLLKLGRQLSVSHVLVYSEGMEEPVAQATMTYAIPPARVP</sequence>
<dbReference type="PANTHER" id="PTHR43240:SF10">
    <property type="entry name" value="BLL4964 PROTEIN"/>
    <property type="match status" value="1"/>
</dbReference>
<organism evidence="3 4">
    <name type="scientific">Sulfitobacter guttiformis</name>
    <dbReference type="NCBI Taxonomy" id="74349"/>
    <lineage>
        <taxon>Bacteria</taxon>
        <taxon>Pseudomonadati</taxon>
        <taxon>Pseudomonadota</taxon>
        <taxon>Alphaproteobacteria</taxon>
        <taxon>Rhodobacterales</taxon>
        <taxon>Roseobacteraceae</taxon>
        <taxon>Sulfitobacter</taxon>
    </lineage>
</organism>
<protein>
    <submittedName>
        <fullName evidence="3">Uncharacterized protein (TIGR00369 family)</fullName>
    </submittedName>
</protein>
<gene>
    <name evidence="3" type="ORF">C8N30_3042</name>
</gene>
<keyword evidence="4" id="KW-1185">Reference proteome</keyword>
<dbReference type="EMBL" id="RAQK01000002">
    <property type="protein sequence ID" value="RKE93939.1"/>
    <property type="molecule type" value="Genomic_DNA"/>
</dbReference>
<dbReference type="SUPFAM" id="SSF54637">
    <property type="entry name" value="Thioesterase/thiol ester dehydrase-isomerase"/>
    <property type="match status" value="1"/>
</dbReference>
<name>A0A420DI84_9RHOB</name>
<comment type="caution">
    <text evidence="3">The sequence shown here is derived from an EMBL/GenBank/DDBJ whole genome shotgun (WGS) entry which is preliminary data.</text>
</comment>
<reference evidence="3 4" key="1">
    <citation type="submission" date="2018-09" db="EMBL/GenBank/DDBJ databases">
        <title>Genomic Encyclopedia of Archaeal and Bacterial Type Strains, Phase II (KMG-II): from individual species to whole genera.</title>
        <authorList>
            <person name="Goeker M."/>
        </authorList>
    </citation>
    <scope>NUCLEOTIDE SEQUENCE [LARGE SCALE GENOMIC DNA]</scope>
    <source>
        <strain evidence="3 4">DSM 11458</strain>
    </source>
</reference>
<dbReference type="InterPro" id="IPR006683">
    <property type="entry name" value="Thioestr_dom"/>
</dbReference>
<proteinExistence type="predicted"/>
<accession>A0A420DI84</accession>
<dbReference type="InterPro" id="IPR003736">
    <property type="entry name" value="PAAI_dom"/>
</dbReference>
<dbReference type="PANTHER" id="PTHR43240">
    <property type="entry name" value="1,4-DIHYDROXY-2-NAPHTHOYL-COA THIOESTERASE 1"/>
    <property type="match status" value="1"/>
</dbReference>
<dbReference type="Proteomes" id="UP000284407">
    <property type="component" value="Unassembled WGS sequence"/>
</dbReference>
<evidence type="ECO:0000313" key="3">
    <source>
        <dbReference type="EMBL" id="RKE93939.1"/>
    </source>
</evidence>
<dbReference type="CDD" id="cd03443">
    <property type="entry name" value="PaaI_thioesterase"/>
    <property type="match status" value="1"/>
</dbReference>
<dbReference type="Pfam" id="PF03061">
    <property type="entry name" value="4HBT"/>
    <property type="match status" value="1"/>
</dbReference>
<feature type="domain" description="Thioesterase" evidence="2">
    <location>
        <begin position="53"/>
        <end position="129"/>
    </location>
</feature>
<dbReference type="AlphaFoldDB" id="A0A420DI84"/>